<dbReference type="Gene3D" id="3.90.1200.10">
    <property type="match status" value="1"/>
</dbReference>
<proteinExistence type="predicted"/>
<dbReference type="Pfam" id="PF01636">
    <property type="entry name" value="APH"/>
    <property type="match status" value="1"/>
</dbReference>
<accession>A0ABU4THF7</accession>
<keyword evidence="3" id="KW-1185">Reference proteome</keyword>
<reference evidence="2 3" key="1">
    <citation type="submission" date="2023-11" db="EMBL/GenBank/DDBJ databases">
        <title>Lentzea sokolovensis, sp. nov., Lentzea kristufkii, sp. nov., and Lentzea miocenensis, sp. nov., rare actinobacteria from Sokolov Coal Basin, Miocene lacustrine sediment, Czech Republic.</title>
        <authorList>
            <person name="Lara A."/>
            <person name="Kotroba L."/>
            <person name="Nouioui I."/>
            <person name="Neumann-Schaal M."/>
            <person name="Mast Y."/>
            <person name="Chronakova A."/>
        </authorList>
    </citation>
    <scope>NUCLEOTIDE SEQUENCE [LARGE SCALE GENOMIC DNA]</scope>
    <source>
        <strain evidence="2 3">BCCO 10_0856</strain>
    </source>
</reference>
<organism evidence="2 3">
    <name type="scientific">Lentzea miocenica</name>
    <dbReference type="NCBI Taxonomy" id="3095431"/>
    <lineage>
        <taxon>Bacteria</taxon>
        <taxon>Bacillati</taxon>
        <taxon>Actinomycetota</taxon>
        <taxon>Actinomycetes</taxon>
        <taxon>Pseudonocardiales</taxon>
        <taxon>Pseudonocardiaceae</taxon>
        <taxon>Lentzea</taxon>
    </lineage>
</organism>
<dbReference type="InterPro" id="IPR002575">
    <property type="entry name" value="Aminoglycoside_PTrfase"/>
</dbReference>
<comment type="caution">
    <text evidence="2">The sequence shown here is derived from an EMBL/GenBank/DDBJ whole genome shotgun (WGS) entry which is preliminary data.</text>
</comment>
<protein>
    <submittedName>
        <fullName evidence="2">Phosphotransferase</fullName>
    </submittedName>
</protein>
<evidence type="ECO:0000259" key="1">
    <source>
        <dbReference type="Pfam" id="PF01636"/>
    </source>
</evidence>
<name>A0ABU4THF7_9PSEU</name>
<dbReference type="RefSeq" id="WP_319972623.1">
    <property type="nucleotide sequence ID" value="NZ_JAXAVW010000080.1"/>
</dbReference>
<evidence type="ECO:0000313" key="2">
    <source>
        <dbReference type="EMBL" id="MDX8037636.1"/>
    </source>
</evidence>
<feature type="domain" description="Aminoglycoside phosphotransferase" evidence="1">
    <location>
        <begin position="110"/>
        <end position="220"/>
    </location>
</feature>
<dbReference type="InterPro" id="IPR011009">
    <property type="entry name" value="Kinase-like_dom_sf"/>
</dbReference>
<dbReference type="SUPFAM" id="SSF56112">
    <property type="entry name" value="Protein kinase-like (PK-like)"/>
    <property type="match status" value="1"/>
</dbReference>
<evidence type="ECO:0000313" key="3">
    <source>
        <dbReference type="Proteomes" id="UP001285521"/>
    </source>
</evidence>
<gene>
    <name evidence="2" type="ORF">SK803_46215</name>
</gene>
<dbReference type="EMBL" id="JAXAVW010000080">
    <property type="protein sequence ID" value="MDX8037636.1"/>
    <property type="molecule type" value="Genomic_DNA"/>
</dbReference>
<dbReference type="Proteomes" id="UP001285521">
    <property type="component" value="Unassembled WGS sequence"/>
</dbReference>
<sequence length="260" mass="29098">MHDNLHRAADHFGLTISGEPTLGWLFRSISVLAYKGNDQVWLRVNSEDPQWIGGDFWTGNLDANVFTGLSKPRVLDVFEWEEGRQQRAEVMTLVPGAPCSPTDVLRQAVDLPDAWWAELRRTVDTIAYTPTERTNADQDKVTNRLRQRFGDAVDPVVSQWETVHGDVHWSNLMHPDFGLLDWELWGRGPAGTDAATLLCYSLLVPETAERVRATFNDVLGTPSGRLAQLYVIARLLGRIDKGDYPDLAAPLADHAKALLD</sequence>